<dbReference type="Gene3D" id="1.20.120.450">
    <property type="entry name" value="dinb family like domain"/>
    <property type="match status" value="1"/>
</dbReference>
<dbReference type="Proteomes" id="UP000559182">
    <property type="component" value="Unassembled WGS sequence"/>
</dbReference>
<accession>A0A839N3F1</accession>
<comment type="caution">
    <text evidence="2">The sequence shown here is derived from an EMBL/GenBank/DDBJ whole genome shotgun (WGS) entry which is preliminary data.</text>
</comment>
<gene>
    <name evidence="2" type="ORF">FHU39_002252</name>
</gene>
<dbReference type="EMBL" id="JACHVQ010000001">
    <property type="protein sequence ID" value="MBB2892268.1"/>
    <property type="molecule type" value="Genomic_DNA"/>
</dbReference>
<sequence length="187" mass="20447">MTAATDTTPAVDPATRVDPPGQAGEVETLLAYLRYHRDTFRWKTGGLTREQLAMSLPPSDMTLGGMIKHLALVEVGWFHEFFGGGDELEPWASVDWANDPDWEWRTALDDSPAQLSEIYERCVGLADSAIAQAAPGDGLGALSAKSGGEPKQPMTLRWIVTHMIEEYARHNGHADLIRQSIDGDTGE</sequence>
<keyword evidence="3" id="KW-1185">Reference proteome</keyword>
<dbReference type="RefSeq" id="WP_183320407.1">
    <property type="nucleotide sequence ID" value="NZ_JACHVQ010000001.1"/>
</dbReference>
<dbReference type="InterPro" id="IPR007061">
    <property type="entry name" value="MST-like"/>
</dbReference>
<name>A0A839N3F1_9MICO</name>
<evidence type="ECO:0000313" key="3">
    <source>
        <dbReference type="Proteomes" id="UP000559182"/>
    </source>
</evidence>
<dbReference type="AlphaFoldDB" id="A0A839N3F1"/>
<protein>
    <submittedName>
        <fullName evidence="2">Putative damage-inducible protein DinB</fullName>
    </submittedName>
</protein>
<evidence type="ECO:0000256" key="1">
    <source>
        <dbReference type="SAM" id="MobiDB-lite"/>
    </source>
</evidence>
<proteinExistence type="predicted"/>
<dbReference type="Pfam" id="PF04978">
    <property type="entry name" value="MST"/>
    <property type="match status" value="1"/>
</dbReference>
<dbReference type="InterPro" id="IPR034660">
    <property type="entry name" value="DinB/YfiT-like"/>
</dbReference>
<feature type="compositionally biased region" description="Low complexity" evidence="1">
    <location>
        <begin position="1"/>
        <end position="14"/>
    </location>
</feature>
<organism evidence="2 3">
    <name type="scientific">Flexivirga oryzae</name>
    <dbReference type="NCBI Taxonomy" id="1794944"/>
    <lineage>
        <taxon>Bacteria</taxon>
        <taxon>Bacillati</taxon>
        <taxon>Actinomycetota</taxon>
        <taxon>Actinomycetes</taxon>
        <taxon>Micrococcales</taxon>
        <taxon>Dermacoccaceae</taxon>
        <taxon>Flexivirga</taxon>
    </lineage>
</organism>
<dbReference type="SUPFAM" id="SSF109854">
    <property type="entry name" value="DinB/YfiT-like putative metalloenzymes"/>
    <property type="match status" value="1"/>
</dbReference>
<reference evidence="2 3" key="1">
    <citation type="submission" date="2020-08" db="EMBL/GenBank/DDBJ databases">
        <title>Sequencing the genomes of 1000 actinobacteria strains.</title>
        <authorList>
            <person name="Klenk H.-P."/>
        </authorList>
    </citation>
    <scope>NUCLEOTIDE SEQUENCE [LARGE SCALE GENOMIC DNA]</scope>
    <source>
        <strain evidence="2 3">DSM 105369</strain>
    </source>
</reference>
<feature type="region of interest" description="Disordered" evidence="1">
    <location>
        <begin position="1"/>
        <end position="22"/>
    </location>
</feature>
<evidence type="ECO:0000313" key="2">
    <source>
        <dbReference type="EMBL" id="MBB2892268.1"/>
    </source>
</evidence>